<dbReference type="EMBL" id="JPWI01000019">
    <property type="protein sequence ID" value="RCK41956.1"/>
    <property type="molecule type" value="Genomic_DNA"/>
</dbReference>
<accession>A0A367WKH0</accession>
<organism evidence="2 3">
    <name type="scientific">Thalassospira profundimaris</name>
    <dbReference type="NCBI Taxonomy" id="502049"/>
    <lineage>
        <taxon>Bacteria</taxon>
        <taxon>Pseudomonadati</taxon>
        <taxon>Pseudomonadota</taxon>
        <taxon>Alphaproteobacteria</taxon>
        <taxon>Rhodospirillales</taxon>
        <taxon>Thalassospiraceae</taxon>
        <taxon>Thalassospira</taxon>
    </lineage>
</organism>
<gene>
    <name evidence="2" type="ORF">TH30_21355</name>
</gene>
<dbReference type="Gene3D" id="1.10.10.60">
    <property type="entry name" value="Homeodomain-like"/>
    <property type="match status" value="1"/>
</dbReference>
<dbReference type="AlphaFoldDB" id="A0A367WKH0"/>
<feature type="region of interest" description="Disordered" evidence="1">
    <location>
        <begin position="64"/>
        <end position="87"/>
    </location>
</feature>
<protein>
    <submittedName>
        <fullName evidence="2">Uncharacterized protein</fullName>
    </submittedName>
</protein>
<proteinExistence type="predicted"/>
<dbReference type="Proteomes" id="UP000252255">
    <property type="component" value="Unassembled WGS sequence"/>
</dbReference>
<reference evidence="2 3" key="1">
    <citation type="submission" date="2014-07" db="EMBL/GenBank/DDBJ databases">
        <title>Draft genome sequence of Thalassospira profundimaris PR54-5.</title>
        <authorList>
            <person name="Lai Q."/>
            <person name="Shao Z."/>
        </authorList>
    </citation>
    <scope>NUCLEOTIDE SEQUENCE [LARGE SCALE GENOMIC DNA]</scope>
    <source>
        <strain evidence="2 3">PR54-5</strain>
    </source>
</reference>
<dbReference type="Pfam" id="PF13384">
    <property type="entry name" value="HTH_23"/>
    <property type="match status" value="1"/>
</dbReference>
<comment type="caution">
    <text evidence="2">The sequence shown here is derived from an EMBL/GenBank/DDBJ whole genome shotgun (WGS) entry which is preliminary data.</text>
</comment>
<evidence type="ECO:0000256" key="1">
    <source>
        <dbReference type="SAM" id="MobiDB-lite"/>
    </source>
</evidence>
<evidence type="ECO:0000313" key="3">
    <source>
        <dbReference type="Proteomes" id="UP000252255"/>
    </source>
</evidence>
<feature type="compositionally biased region" description="Polar residues" evidence="1">
    <location>
        <begin position="68"/>
        <end position="83"/>
    </location>
</feature>
<evidence type="ECO:0000313" key="2">
    <source>
        <dbReference type="EMBL" id="RCK41956.1"/>
    </source>
</evidence>
<sequence length="149" mass="16381">MLDRNPLNNSISGLVTLVGAIRKNIAIATDELDEQFHRTGTENLDHQLREAEQRGLRAGMMMHKMASTEHSSQQENATTSSADESYPKLSVRDHAIIATYRQGHPVEEIAKAVNLKKQTVQRIIEQLRDSGAISDIDPDSSGTDMAATA</sequence>
<name>A0A367WKH0_9PROT</name>